<proteinExistence type="predicted"/>
<dbReference type="EMBL" id="CP036401">
    <property type="protein sequence ID" value="QBI03423.1"/>
    <property type="molecule type" value="Genomic_DNA"/>
</dbReference>
<keyword evidence="3" id="KW-1185">Reference proteome</keyword>
<gene>
    <name evidence="2" type="ORF">EYF70_23310</name>
    <name evidence="1" type="ORF">GCM10007387_35150</name>
</gene>
<dbReference type="EMBL" id="BMWV01000008">
    <property type="protein sequence ID" value="GGY49892.1"/>
    <property type="molecule type" value="Genomic_DNA"/>
</dbReference>
<reference evidence="1" key="1">
    <citation type="journal article" date="2014" name="Int. J. Syst. Evol. Microbiol.">
        <title>Complete genome sequence of Corynebacterium casei LMG S-19264T (=DSM 44701T), isolated from a smear-ripened cheese.</title>
        <authorList>
            <consortium name="US DOE Joint Genome Institute (JGI-PGF)"/>
            <person name="Walter F."/>
            <person name="Albersmeier A."/>
            <person name="Kalinowski J."/>
            <person name="Ruckert C."/>
        </authorList>
    </citation>
    <scope>NUCLEOTIDE SEQUENCE</scope>
    <source>
        <strain evidence="1">KCTC 12343</strain>
    </source>
</reference>
<accession>A0A411X3G3</accession>
<evidence type="ECO:0000313" key="1">
    <source>
        <dbReference type="EMBL" id="GGY49892.1"/>
    </source>
</evidence>
<name>A0A411X3G3_9BURK</name>
<sequence length="155" mass="16921">MNAEASLPIDRNHERTTMTRSKLLIAGAAVCGALAWLPHGAAAADKVERHTVDASTPGTKTLRGKIRGYDTAEYKLQLRQGQALAVGMKTNSRSNYFNITAPGAQEAMFNGSVNGLDYRGKVEQDGEYTVNVYLMRNAARRNERANYTLSVGTQQ</sequence>
<dbReference type="OrthoDB" id="964913at2"/>
<protein>
    <recommendedName>
        <fullName evidence="5">DNA breaking-rejoining protein</fullName>
    </recommendedName>
</protein>
<evidence type="ECO:0008006" key="5">
    <source>
        <dbReference type="Google" id="ProtNLM"/>
    </source>
</evidence>
<reference evidence="1" key="3">
    <citation type="submission" date="2022-12" db="EMBL/GenBank/DDBJ databases">
        <authorList>
            <person name="Sun Q."/>
            <person name="Kim S."/>
        </authorList>
    </citation>
    <scope>NUCLEOTIDE SEQUENCE</scope>
    <source>
        <strain evidence="1">KCTC 12343</strain>
    </source>
</reference>
<evidence type="ECO:0000313" key="3">
    <source>
        <dbReference type="Proteomes" id="UP000292307"/>
    </source>
</evidence>
<dbReference type="RefSeq" id="WP_131147521.1">
    <property type="nucleotide sequence ID" value="NZ_BMWV01000008.1"/>
</dbReference>
<reference evidence="2 3" key="2">
    <citation type="submission" date="2019-02" db="EMBL/GenBank/DDBJ databases">
        <title>Draft Genome Sequences of Six Type Strains of the Genus Massilia.</title>
        <authorList>
            <person name="Miess H."/>
            <person name="Frediansyhah A."/>
            <person name="Gross H."/>
        </authorList>
    </citation>
    <scope>NUCLEOTIDE SEQUENCE [LARGE SCALE GENOMIC DNA]</scope>
    <source>
        <strain evidence="2 3">DSM 17472</strain>
    </source>
</reference>
<evidence type="ECO:0000313" key="2">
    <source>
        <dbReference type="EMBL" id="QBI03423.1"/>
    </source>
</evidence>
<dbReference type="Proteomes" id="UP000292307">
    <property type="component" value="Chromosome"/>
</dbReference>
<organism evidence="1 4">
    <name type="scientific">Pseudoduganella albidiflava</name>
    <dbReference type="NCBI Taxonomy" id="321983"/>
    <lineage>
        <taxon>Bacteria</taxon>
        <taxon>Pseudomonadati</taxon>
        <taxon>Pseudomonadota</taxon>
        <taxon>Betaproteobacteria</taxon>
        <taxon>Burkholderiales</taxon>
        <taxon>Oxalobacteraceae</taxon>
        <taxon>Telluria group</taxon>
        <taxon>Pseudoduganella</taxon>
    </lineage>
</organism>
<dbReference type="AlphaFoldDB" id="A0A411X3G3"/>
<dbReference type="Proteomes" id="UP000628442">
    <property type="component" value="Unassembled WGS sequence"/>
</dbReference>
<evidence type="ECO:0000313" key="4">
    <source>
        <dbReference type="Proteomes" id="UP000628442"/>
    </source>
</evidence>
<dbReference type="Gene3D" id="2.60.120.380">
    <property type="match status" value="1"/>
</dbReference>